<sequence length="305" mass="33905">MATHRLETIVQAPEAALYFLARNPRAVSKTTPRAATAALSSALILAQRSSVSVLVEDQDDELFYRTVFESLVRLGVWESEHAIEFKSVAKTAVDIEDGGGATMVAKKIEAIHKIVDVFDNIAPYRLLFGLIDRDAENKKSPGMEVLQRYSMENYVFEPMVIYCHLLSSSAAPYVKGLDWLGPGDQAKVRELPCGQKQAITDAIVSQVESIWKSGPVANVVKLESDELEKVSVLYVEGLDVFTTLQLPKWLIDRRGHDLQKVLQEVFSAKVNAGALRKVFGELRVVPQELHEIFSSFVQQNTKESA</sequence>
<dbReference type="Proteomes" id="UP001500279">
    <property type="component" value="Unassembled WGS sequence"/>
</dbReference>
<comment type="caution">
    <text evidence="1">The sequence shown here is derived from an EMBL/GenBank/DDBJ whole genome shotgun (WGS) entry which is preliminary data.</text>
</comment>
<gene>
    <name evidence="1" type="ORF">GCM10009107_11030</name>
</gene>
<dbReference type="EMBL" id="BAAAEW010000004">
    <property type="protein sequence ID" value="GAA0744952.1"/>
    <property type="molecule type" value="Genomic_DNA"/>
</dbReference>
<keyword evidence="2" id="KW-1185">Reference proteome</keyword>
<accession>A0ABN1JR16</accession>
<evidence type="ECO:0000313" key="1">
    <source>
        <dbReference type="EMBL" id="GAA0744952.1"/>
    </source>
</evidence>
<reference evidence="1 2" key="1">
    <citation type="journal article" date="2019" name="Int. J. Syst. Evol. Microbiol.">
        <title>The Global Catalogue of Microorganisms (GCM) 10K type strain sequencing project: providing services to taxonomists for standard genome sequencing and annotation.</title>
        <authorList>
            <consortium name="The Broad Institute Genomics Platform"/>
            <consortium name="The Broad Institute Genome Sequencing Center for Infectious Disease"/>
            <person name="Wu L."/>
            <person name="Ma J."/>
        </authorList>
    </citation>
    <scope>NUCLEOTIDE SEQUENCE [LARGE SCALE GENOMIC DNA]</scope>
    <source>
        <strain evidence="1 2">JCM 15503</strain>
    </source>
</reference>
<name>A0ABN1JR16_9BURK</name>
<proteinExistence type="predicted"/>
<organism evidence="1 2">
    <name type="scientific">Ideonella azotifigens</name>
    <dbReference type="NCBI Taxonomy" id="513160"/>
    <lineage>
        <taxon>Bacteria</taxon>
        <taxon>Pseudomonadati</taxon>
        <taxon>Pseudomonadota</taxon>
        <taxon>Betaproteobacteria</taxon>
        <taxon>Burkholderiales</taxon>
        <taxon>Sphaerotilaceae</taxon>
        <taxon>Ideonella</taxon>
    </lineage>
</organism>
<protein>
    <submittedName>
        <fullName evidence="1">Uncharacterized protein</fullName>
    </submittedName>
</protein>
<evidence type="ECO:0000313" key="2">
    <source>
        <dbReference type="Proteomes" id="UP001500279"/>
    </source>
</evidence>